<evidence type="ECO:0000313" key="6">
    <source>
        <dbReference type="EMBL" id="RSE23215.1"/>
    </source>
</evidence>
<dbReference type="RefSeq" id="WP_125294720.1">
    <property type="nucleotide sequence ID" value="NZ_JAPTZM010000002.1"/>
</dbReference>
<dbReference type="Pfam" id="PF00701">
    <property type="entry name" value="DHDPS"/>
    <property type="match status" value="1"/>
</dbReference>
<feature type="active site" description="Schiff-base intermediate with substrate" evidence="4">
    <location>
        <position position="167"/>
    </location>
</feature>
<dbReference type="PROSITE" id="PS00665">
    <property type="entry name" value="DHDPS_1"/>
    <property type="match status" value="1"/>
</dbReference>
<sequence length="301" mass="33346">MSNTSKFRGVFPPVPTIVDAQGELDKAGMATLLDHLIASKVDGVLLLGSGGEFCHMTQKQRMETAEFCVRHINRRIPVLLGISSTCTQEVIELGRHADKLEVDAVLVLNPYYAKLTDEYIYNHFKTVAENIRTPVLIYNFPALTGQDISVDLLTRLARDIPNIIGIKDTVDNISHIREIINHVRPVRADFVIFSGYDEYMMDTLIMGGNGGIPATANFAPQITCGIYRAWCAKEYETMFGLQRQLSALSTIYSLDTPFFGIIKKAIQLSGVNISTHVMPPVLPANEGHIAQLEKVLKRAGL</sequence>
<dbReference type="PROSITE" id="PS00666">
    <property type="entry name" value="DHDPS_2"/>
    <property type="match status" value="1"/>
</dbReference>
<keyword evidence="2" id="KW-0704">Schiff base</keyword>
<dbReference type="PANTHER" id="PTHR12128">
    <property type="entry name" value="DIHYDRODIPICOLINATE SYNTHASE"/>
    <property type="match status" value="1"/>
</dbReference>
<dbReference type="CDD" id="cd00408">
    <property type="entry name" value="DHDPS-like"/>
    <property type="match status" value="1"/>
</dbReference>
<dbReference type="InterPro" id="IPR002220">
    <property type="entry name" value="DapA-like"/>
</dbReference>
<dbReference type="PANTHER" id="PTHR12128:SF28">
    <property type="entry name" value="2-DEHYDRO-3-DEOXY-D-GLUCONATE ALDOLASE YAGE-RELATED"/>
    <property type="match status" value="1"/>
</dbReference>
<evidence type="ECO:0000256" key="3">
    <source>
        <dbReference type="PIRNR" id="PIRNR001365"/>
    </source>
</evidence>
<organism evidence="6 7">
    <name type="scientific">Atlantibacter subterraneus</name>
    <dbReference type="NCBI Taxonomy" id="255519"/>
    <lineage>
        <taxon>Bacteria</taxon>
        <taxon>Pseudomonadati</taxon>
        <taxon>Pseudomonadota</taxon>
        <taxon>Gammaproteobacteria</taxon>
        <taxon>Enterobacterales</taxon>
        <taxon>Enterobacteriaceae</taxon>
        <taxon>Atlantibacter</taxon>
    </lineage>
</organism>
<dbReference type="PIRSF" id="PIRSF001365">
    <property type="entry name" value="DHDPS"/>
    <property type="match status" value="1"/>
</dbReference>
<dbReference type="EMBL" id="RHXB01000014">
    <property type="protein sequence ID" value="RSE23215.1"/>
    <property type="molecule type" value="Genomic_DNA"/>
</dbReference>
<evidence type="ECO:0000256" key="5">
    <source>
        <dbReference type="PIRSR" id="PIRSR001365-2"/>
    </source>
</evidence>
<name>A0A427URL5_9ENTR</name>
<dbReference type="GO" id="GO:0005829">
    <property type="term" value="C:cytosol"/>
    <property type="evidence" value="ECO:0007669"/>
    <property type="project" value="TreeGrafter"/>
</dbReference>
<dbReference type="InterPro" id="IPR020624">
    <property type="entry name" value="Schiff_base-form_aldolases_CS"/>
</dbReference>
<dbReference type="AlphaFoldDB" id="A0A427URL5"/>
<evidence type="ECO:0000313" key="7">
    <source>
        <dbReference type="Proteomes" id="UP000275331"/>
    </source>
</evidence>
<evidence type="ECO:0000256" key="2">
    <source>
        <dbReference type="ARBA" id="ARBA00023270"/>
    </source>
</evidence>
<dbReference type="InterPro" id="IPR020625">
    <property type="entry name" value="Schiff_base-form_aldolases_AS"/>
</dbReference>
<dbReference type="SUPFAM" id="SSF51569">
    <property type="entry name" value="Aldolase"/>
    <property type="match status" value="1"/>
</dbReference>
<dbReference type="SMART" id="SM01130">
    <property type="entry name" value="DHDPS"/>
    <property type="match status" value="1"/>
</dbReference>
<dbReference type="Proteomes" id="UP000275331">
    <property type="component" value="Unassembled WGS sequence"/>
</dbReference>
<dbReference type="Gene3D" id="3.20.20.70">
    <property type="entry name" value="Aldolase class I"/>
    <property type="match status" value="1"/>
</dbReference>
<protein>
    <submittedName>
        <fullName evidence="6">Dihydrodipicolinate synthase family protein</fullName>
    </submittedName>
</protein>
<reference evidence="6 7" key="1">
    <citation type="submission" date="2018-10" db="EMBL/GenBank/DDBJ databases">
        <title>Transmission dynamics of multidrug resistant bacteria on intensive care unit surfaces.</title>
        <authorList>
            <person name="D'Souza A.W."/>
            <person name="Potter R.F."/>
            <person name="Wallace M."/>
            <person name="Shupe A."/>
            <person name="Patel S."/>
            <person name="Sun S."/>
            <person name="Gul D."/>
            <person name="Kwon J.H."/>
            <person name="Andleeb S."/>
            <person name="Burnham C.-A.D."/>
            <person name="Dantas G."/>
        </authorList>
    </citation>
    <scope>NUCLEOTIDE SEQUENCE [LARGE SCALE GENOMIC DNA]</scope>
    <source>
        <strain evidence="6 7">AS_373</strain>
    </source>
</reference>
<evidence type="ECO:0000256" key="4">
    <source>
        <dbReference type="PIRSR" id="PIRSR001365-1"/>
    </source>
</evidence>
<gene>
    <name evidence="6" type="ORF">EGT71_18685</name>
</gene>
<keyword evidence="1 3" id="KW-0456">Lyase</keyword>
<feature type="active site" description="Proton donor/acceptor" evidence="4">
    <location>
        <position position="138"/>
    </location>
</feature>
<proteinExistence type="inferred from homology"/>
<comment type="caution">
    <text evidence="6">The sequence shown here is derived from an EMBL/GenBank/DDBJ whole genome shotgun (WGS) entry which is preliminary data.</text>
</comment>
<feature type="binding site" evidence="5">
    <location>
        <position position="212"/>
    </location>
    <ligand>
        <name>pyruvate</name>
        <dbReference type="ChEBI" id="CHEBI:15361"/>
    </ligand>
</feature>
<dbReference type="OrthoDB" id="199953at2"/>
<evidence type="ECO:0000256" key="1">
    <source>
        <dbReference type="ARBA" id="ARBA00023239"/>
    </source>
</evidence>
<comment type="similarity">
    <text evidence="3">Belongs to the DapA family.</text>
</comment>
<dbReference type="InterPro" id="IPR013785">
    <property type="entry name" value="Aldolase_TIM"/>
</dbReference>
<accession>A0A427URL5</accession>
<dbReference type="PRINTS" id="PR00146">
    <property type="entry name" value="DHPICSNTHASE"/>
</dbReference>
<dbReference type="GO" id="GO:0016829">
    <property type="term" value="F:lyase activity"/>
    <property type="evidence" value="ECO:0007669"/>
    <property type="project" value="UniProtKB-KW"/>
</dbReference>